<sequence>MTSSSEGEILQANQIIRERWKIKVKIGGGGFGEIYEAIDLQNHNERVAMKVESSKATKQVLKMEVAVLRRLQGKRHACKFYGCGRNDKFNYLVMSLQGKNLADLRRESPKQSFSLSTAIRIGLQILNAIREIHSIGFLHRDIKPSNFAMGRTNATCKMVFMLDFGLARQYLNAKGEIRSPRSAAGFRGTVRYAAVSAHKNREMGRQDDLWSLFYMLVEFLQGSLPWRKIKDKDEVGRMKEEMNLNVLLDGCPRELHDFAAYLKTLGYPDEPSYGLLENNLRNIITRHGINTDEPYDWEINYENLGPKVRLNGTIPARNRSHTTALKDRLLEDKNKGLDTQAPITMGEEDDDHDQTGHHVKYSFTAEKDTHDKPKYKRQEFMRPKYGAVNFDVIDAVNARLAAAASTSGTADIFSKLRIETSLENDEKKIGDVEVTFHIPLNPSNTLKVTGHQEKSNRTHQKRHKTAPPNIIEKSTKSNRSLTRSFNSLRHSKLSSGKRYSKKMNDAPPSVVEQTYAQADSETGISSHLKAPTIISRWHGSFDESCADYEAATNVDCLRVEKSDNSGGSKHSPLTGRHCSVAVPPQTPPPPLLPQLSRSTTTVHTTDAKNDKQILVTTNSNLSPYNVRLFTTVPTPEPALISSLPSAIPSVSPQIPVTPPVARALFTTPQTIAPTKTTFQPLLHAMAPTTSTVQSASASLMMHFKNLVNSFNSFASGNGATGTCPPSNNNTSNRLDNRSKRFSLDNNAVPLQFQRSATQFSTDYNDKNNETATNINNHSKTSAKNNSNSNTDQEKEFRRQRRLRRRSLCQETFPVNEPIWRNSVRDPEIGGQTGNTDGTTGAVKKSISEKHLFNNGVEVTSSSDERNQVMEDAKWHILSLRRKRYQFLGLTPSPPRTAMQS</sequence>
<feature type="compositionally biased region" description="Low complexity" evidence="8">
    <location>
        <begin position="775"/>
        <end position="790"/>
    </location>
</feature>
<dbReference type="InterPro" id="IPR011009">
    <property type="entry name" value="Kinase-like_dom_sf"/>
</dbReference>
<keyword evidence="1" id="KW-0723">Serine/threonine-protein kinase</keyword>
<evidence type="ECO:0000259" key="9">
    <source>
        <dbReference type="PROSITE" id="PS50011"/>
    </source>
</evidence>
<feature type="region of interest" description="Disordered" evidence="8">
    <location>
        <begin position="821"/>
        <end position="841"/>
    </location>
</feature>
<feature type="region of interest" description="Disordered" evidence="8">
    <location>
        <begin position="443"/>
        <end position="465"/>
    </location>
</feature>
<dbReference type="InterPro" id="IPR000719">
    <property type="entry name" value="Prot_kinase_dom"/>
</dbReference>
<dbReference type="WBParaSite" id="mrna-Wban_10203">
    <property type="protein sequence ID" value="mrna-Wban_10203"/>
    <property type="gene ID" value="Wban_10203"/>
</dbReference>
<dbReference type="GO" id="GO:0004674">
    <property type="term" value="F:protein serine/threonine kinase activity"/>
    <property type="evidence" value="ECO:0007669"/>
    <property type="project" value="UniProtKB-KW"/>
</dbReference>
<evidence type="ECO:0000256" key="8">
    <source>
        <dbReference type="SAM" id="MobiDB-lite"/>
    </source>
</evidence>
<dbReference type="InterPro" id="IPR047916">
    <property type="entry name" value="TTBK_Asator-like_STKc"/>
</dbReference>
<dbReference type="PROSITE" id="PS50011">
    <property type="entry name" value="PROTEIN_KINASE_DOM"/>
    <property type="match status" value="1"/>
</dbReference>
<dbReference type="CDD" id="cd14017">
    <property type="entry name" value="STKc_TTBK"/>
    <property type="match status" value="1"/>
</dbReference>
<evidence type="ECO:0000256" key="5">
    <source>
        <dbReference type="ARBA" id="ARBA00022840"/>
    </source>
</evidence>
<dbReference type="GO" id="GO:0015630">
    <property type="term" value="C:microtubule cytoskeleton"/>
    <property type="evidence" value="ECO:0007669"/>
    <property type="project" value="UniProtKB-ARBA"/>
</dbReference>
<keyword evidence="5 7" id="KW-0067">ATP-binding</keyword>
<dbReference type="Pfam" id="PF00069">
    <property type="entry name" value="Pkinase"/>
    <property type="match status" value="1"/>
</dbReference>
<keyword evidence="4" id="KW-0418">Kinase</keyword>
<reference evidence="10" key="1">
    <citation type="submission" date="2015-03" db="EMBL/GenBank/DDBJ databases">
        <title>Wuchereria bancrofti Genome Sequencing Papua New Guinea Strain.</title>
        <authorList>
            <person name="Small S.T."/>
            <person name="Serre D."/>
            <person name="Zimmerman P.A."/>
        </authorList>
    </citation>
    <scope>NUCLEOTIDE SEQUENCE [LARGE SCALE GENOMIC DNA]</scope>
    <source>
        <strain evidence="10">pt0022</strain>
    </source>
</reference>
<evidence type="ECO:0000256" key="6">
    <source>
        <dbReference type="ARBA" id="ARBA00061588"/>
    </source>
</evidence>
<keyword evidence="3 7" id="KW-0547">Nucleotide-binding</keyword>
<dbReference type="FunFam" id="3.30.200.20:FF:000358">
    <property type="entry name" value="Tau tubulin kinase 2b"/>
    <property type="match status" value="1"/>
</dbReference>
<name>A0AAF5Q556_WUCBA</name>
<dbReference type="PANTHER" id="PTHR11909">
    <property type="entry name" value="CASEIN KINASE-RELATED"/>
    <property type="match status" value="1"/>
</dbReference>
<dbReference type="Proteomes" id="UP000093561">
    <property type="component" value="Unassembled WGS sequence"/>
</dbReference>
<dbReference type="SMART" id="SM00220">
    <property type="entry name" value="S_TKc"/>
    <property type="match status" value="1"/>
</dbReference>
<proteinExistence type="inferred from homology"/>
<evidence type="ECO:0000313" key="10">
    <source>
        <dbReference type="Proteomes" id="UP000093561"/>
    </source>
</evidence>
<evidence type="ECO:0000256" key="1">
    <source>
        <dbReference type="ARBA" id="ARBA00022527"/>
    </source>
</evidence>
<dbReference type="FunFam" id="1.10.510.10:FF:000481">
    <property type="entry name" value="Asator, isoform D"/>
    <property type="match status" value="1"/>
</dbReference>
<feature type="binding site" evidence="7">
    <location>
        <position position="50"/>
    </location>
    <ligand>
        <name>ATP</name>
        <dbReference type="ChEBI" id="CHEBI:30616"/>
    </ligand>
</feature>
<reference evidence="10" key="2">
    <citation type="journal article" date="2016" name="Mol. Ecol.">
        <title>Population genomics of the filarial nematode parasite Wuchereria bancrofti from mosquitoes.</title>
        <authorList>
            <person name="Small S.T."/>
            <person name="Reimer L.J."/>
            <person name="Tisch D.J."/>
            <person name="King C.L."/>
            <person name="Christensen B.M."/>
            <person name="Siba P.M."/>
            <person name="Kazura J.W."/>
            <person name="Serre D."/>
            <person name="Zimmerman P.A."/>
        </authorList>
    </citation>
    <scope>NUCLEOTIDE SEQUENCE</scope>
    <source>
        <strain evidence="10">pt0022</strain>
    </source>
</reference>
<dbReference type="InterPro" id="IPR017441">
    <property type="entry name" value="Protein_kinase_ATP_BS"/>
</dbReference>
<dbReference type="InterPro" id="IPR050235">
    <property type="entry name" value="CK1_Ser-Thr_kinase"/>
</dbReference>
<feature type="region of interest" description="Disordered" evidence="8">
    <location>
        <begin position="561"/>
        <end position="595"/>
    </location>
</feature>
<evidence type="ECO:0000256" key="4">
    <source>
        <dbReference type="ARBA" id="ARBA00022777"/>
    </source>
</evidence>
<keyword evidence="2" id="KW-0808">Transferase</keyword>
<feature type="region of interest" description="Disordered" evidence="8">
    <location>
        <begin position="761"/>
        <end position="804"/>
    </location>
</feature>
<dbReference type="GO" id="GO:0005524">
    <property type="term" value="F:ATP binding"/>
    <property type="evidence" value="ECO:0007669"/>
    <property type="project" value="UniProtKB-UniRule"/>
</dbReference>
<evidence type="ECO:0000256" key="7">
    <source>
        <dbReference type="PROSITE-ProRule" id="PRU10141"/>
    </source>
</evidence>
<evidence type="ECO:0000313" key="11">
    <source>
        <dbReference type="WBParaSite" id="mrna-Wban_10203"/>
    </source>
</evidence>
<accession>A0AAF5Q556</accession>
<evidence type="ECO:0000256" key="3">
    <source>
        <dbReference type="ARBA" id="ARBA00022741"/>
    </source>
</evidence>
<comment type="similarity">
    <text evidence="6">Belongs to the protein kinase superfamily. CK1 Ser/Thr protein kinase family.</text>
</comment>
<organism evidence="10 11">
    <name type="scientific">Wuchereria bancrofti</name>
    <dbReference type="NCBI Taxonomy" id="6293"/>
    <lineage>
        <taxon>Eukaryota</taxon>
        <taxon>Metazoa</taxon>
        <taxon>Ecdysozoa</taxon>
        <taxon>Nematoda</taxon>
        <taxon>Chromadorea</taxon>
        <taxon>Rhabditida</taxon>
        <taxon>Spirurina</taxon>
        <taxon>Spiruromorpha</taxon>
        <taxon>Filarioidea</taxon>
        <taxon>Onchocercidae</taxon>
        <taxon>Wuchereria</taxon>
    </lineage>
</organism>
<dbReference type="AlphaFoldDB" id="A0AAF5Q556"/>
<evidence type="ECO:0000256" key="2">
    <source>
        <dbReference type="ARBA" id="ARBA00022679"/>
    </source>
</evidence>
<protein>
    <recommendedName>
        <fullName evidence="9">Protein kinase domain-containing protein</fullName>
    </recommendedName>
</protein>
<feature type="domain" description="Protein kinase" evidence="9">
    <location>
        <begin position="20"/>
        <end position="284"/>
    </location>
</feature>
<dbReference type="SUPFAM" id="SSF56112">
    <property type="entry name" value="Protein kinase-like (PK-like)"/>
    <property type="match status" value="1"/>
</dbReference>
<reference evidence="11" key="3">
    <citation type="submission" date="2024-02" db="UniProtKB">
        <authorList>
            <consortium name="WormBaseParasite"/>
        </authorList>
    </citation>
    <scope>IDENTIFICATION</scope>
    <source>
        <strain evidence="11">pt0022</strain>
    </source>
</reference>
<dbReference type="Gene3D" id="1.10.510.10">
    <property type="entry name" value="Transferase(Phosphotransferase) domain 1"/>
    <property type="match status" value="1"/>
</dbReference>
<dbReference type="PROSITE" id="PS00107">
    <property type="entry name" value="PROTEIN_KINASE_ATP"/>
    <property type="match status" value="1"/>
</dbReference>